<dbReference type="Pfam" id="PF14905">
    <property type="entry name" value="OMP_b-brl_3"/>
    <property type="match status" value="1"/>
</dbReference>
<evidence type="ECO:0000256" key="2">
    <source>
        <dbReference type="ARBA" id="ARBA00023136"/>
    </source>
</evidence>
<dbReference type="Pfam" id="PF13715">
    <property type="entry name" value="CarbopepD_reg_2"/>
    <property type="match status" value="1"/>
</dbReference>
<reference evidence="5 6" key="1">
    <citation type="submission" date="2019-03" db="EMBL/GenBank/DDBJ databases">
        <title>Genomic Encyclopedia of Type Strains, Phase III (KMG-III): the genomes of soil and plant-associated and newly described type strains.</title>
        <authorList>
            <person name="Whitman W."/>
        </authorList>
    </citation>
    <scope>NUCLEOTIDE SEQUENCE [LARGE SCALE GENOMIC DNA]</scope>
    <source>
        <strain evidence="5 6">CECT 8301</strain>
    </source>
</reference>
<evidence type="ECO:0000256" key="1">
    <source>
        <dbReference type="ARBA" id="ARBA00004442"/>
    </source>
</evidence>
<comment type="caution">
    <text evidence="5">The sequence shown here is derived from an EMBL/GenBank/DDBJ whole genome shotgun (WGS) entry which is preliminary data.</text>
</comment>
<feature type="domain" description="Outer membrane protein beta-barrel" evidence="4">
    <location>
        <begin position="375"/>
        <end position="782"/>
    </location>
</feature>
<keyword evidence="5" id="KW-0675">Receptor</keyword>
<keyword evidence="3" id="KW-0998">Cell outer membrane</keyword>
<dbReference type="Gene3D" id="2.40.170.20">
    <property type="entry name" value="TonB-dependent receptor, beta-barrel domain"/>
    <property type="match status" value="1"/>
</dbReference>
<keyword evidence="2" id="KW-0472">Membrane</keyword>
<gene>
    <name evidence="5" type="ORF">DFQ06_0573</name>
</gene>
<evidence type="ECO:0000256" key="3">
    <source>
        <dbReference type="ARBA" id="ARBA00023237"/>
    </source>
</evidence>
<dbReference type="InterPro" id="IPR041700">
    <property type="entry name" value="OMP_b-brl_3"/>
</dbReference>
<dbReference type="SUPFAM" id="SSF49464">
    <property type="entry name" value="Carboxypeptidase regulatory domain-like"/>
    <property type="match status" value="1"/>
</dbReference>
<keyword evidence="6" id="KW-1185">Reference proteome</keyword>
<dbReference type="SUPFAM" id="SSF56935">
    <property type="entry name" value="Porins"/>
    <property type="match status" value="1"/>
</dbReference>
<evidence type="ECO:0000259" key="4">
    <source>
        <dbReference type="Pfam" id="PF14905"/>
    </source>
</evidence>
<evidence type="ECO:0000313" key="6">
    <source>
        <dbReference type="Proteomes" id="UP000294824"/>
    </source>
</evidence>
<dbReference type="Proteomes" id="UP000294824">
    <property type="component" value="Unassembled WGS sequence"/>
</dbReference>
<dbReference type="InterPro" id="IPR008969">
    <property type="entry name" value="CarboxyPept-like_regulatory"/>
</dbReference>
<comment type="subcellular location">
    <subcellularLocation>
        <location evidence="1">Cell outer membrane</location>
    </subcellularLocation>
</comment>
<dbReference type="AlphaFoldDB" id="A0A4R8MEA4"/>
<dbReference type="RefSeq" id="WP_133965875.1">
    <property type="nucleotide sequence ID" value="NZ_SORL01000007.1"/>
</dbReference>
<name>A0A4R8MEA4_9FLAO</name>
<protein>
    <submittedName>
        <fullName evidence="5">Outer membrane receptor protein involved in Fe transport</fullName>
    </submittedName>
</protein>
<evidence type="ECO:0000313" key="5">
    <source>
        <dbReference type="EMBL" id="TDY63684.1"/>
    </source>
</evidence>
<sequence length="805" mass="92041">MMRKIVTLFIYLFSIVGLSQGLKIKGKVVDTKNNPIAFANIVVSIGTNISDYKGTISNETGDFEIDNLESKKYTLNISFLGYKTQTIEVQVDKNISLNDVVLQDEEQELDGVLIVAKKPTVKRLVDRLVFNVENSTLSNNNMLDVLKHTPGVMVNNDGISVKHASPTIYINDRKVHLSTTEVIQLLESMPANNIKSIEVISSPPAKYEAEGGAVLNFITSKNLVSGYNGSVFGNFKQGFEFPKYSVGTSHFFKGEKIDAYVNYNISPRRDFRHTDEFINFIDNDATTSSWETDYNRTRKSSNQNINSNIDYTINENNILSFSANLMFLPKSGTETDINSLTEVYGATGVLDSTFNTMNTAVDKTTNAAFTLDYVHKLNQDGEQLSFSVHHTNFNFDSDQVVNTEYLFPDKSLIRNNAFESLSSQDIRLYTGQVDYELPIGDSAFLEAGGKASFINSESVIDRFLIENGTREQDFTNSDTFLYDEANLALYGSYSKDWDNWSLKTGLRTEYTTIEGNSLSENQTNKSDYIKFFPTFHIMNVLNENNEIYFTYNKSIYRPRYSQLNPFKFFLSDNSYNTGDPNLKPQIDDSFTLGYTLNSKYTFELYYRNENDPSIQITFQDNDSKLLKNIDTNIDRSISYGLDFTTFTPVMSNWDVYAYSSLFYYENRFTALESNSQLYTTDKWSVYLQMVNYFSFLKDKTLTADVVLTYISPLVNGPSEVSNRTGLDISFRKTFWNNRASLTMGVTDIFNTQNFTQTTKYLNQDILLNSRIENRMFTLGFNYKFGNFRLQTNKKDIESIERDRLN</sequence>
<dbReference type="InterPro" id="IPR036942">
    <property type="entry name" value="Beta-barrel_TonB_sf"/>
</dbReference>
<proteinExistence type="predicted"/>
<dbReference type="GO" id="GO:0009279">
    <property type="term" value="C:cell outer membrane"/>
    <property type="evidence" value="ECO:0007669"/>
    <property type="project" value="UniProtKB-SubCell"/>
</dbReference>
<dbReference type="Gene3D" id="2.60.40.1120">
    <property type="entry name" value="Carboxypeptidase-like, regulatory domain"/>
    <property type="match status" value="1"/>
</dbReference>
<accession>A0A4R8MEA4</accession>
<organism evidence="5 6">
    <name type="scientific">Algibacter lectus</name>
    <dbReference type="NCBI Taxonomy" id="221126"/>
    <lineage>
        <taxon>Bacteria</taxon>
        <taxon>Pseudomonadati</taxon>
        <taxon>Bacteroidota</taxon>
        <taxon>Flavobacteriia</taxon>
        <taxon>Flavobacteriales</taxon>
        <taxon>Flavobacteriaceae</taxon>
        <taxon>Algibacter</taxon>
    </lineage>
</organism>
<dbReference type="EMBL" id="SORL01000007">
    <property type="protein sequence ID" value="TDY63684.1"/>
    <property type="molecule type" value="Genomic_DNA"/>
</dbReference>